<dbReference type="Pfam" id="PF03171">
    <property type="entry name" value="2OG-FeII_Oxy"/>
    <property type="match status" value="1"/>
</dbReference>
<sequence length="310" mass="34815">MANCSSITIVTKPTSSSSKMQDQHGLKLQHWCSEVMVEPNSISVHHQNQPSNMESPEPPFQETYKSLLDDTKPAPDKVDVVGTIEERELPLIDLSRLNRGEEEREDCKREIAEASKEWGFFQVVNHGISRDILEQMRREQAKAFKRPFREKVNDEGLNFSAGCYRWGTPSPTCLGQLSWSEAFHVPLADVSGLDGLTSTLISSTMEQFARTASDLAQKLAEILAEKIGHNSTFFKENCLPSTCYLRLNRYPPCPISPKVFGLMPHTDSDFLTILHQDEIGGLQLVKDGKWIAVKPNQEALIINIGDLFQA</sequence>
<gene>
    <name evidence="6" type="ORF">RHGRI_037304</name>
</gene>
<evidence type="ECO:0000256" key="4">
    <source>
        <dbReference type="SAM" id="MobiDB-lite"/>
    </source>
</evidence>
<dbReference type="SUPFAM" id="SSF51197">
    <property type="entry name" value="Clavaminate synthase-like"/>
    <property type="match status" value="1"/>
</dbReference>
<dbReference type="PROSITE" id="PS51471">
    <property type="entry name" value="FE2OG_OXY"/>
    <property type="match status" value="1"/>
</dbReference>
<reference evidence="6 7" key="1">
    <citation type="submission" date="2020-08" db="EMBL/GenBank/DDBJ databases">
        <title>Plant Genome Project.</title>
        <authorList>
            <person name="Zhang R.-G."/>
        </authorList>
    </citation>
    <scope>NUCLEOTIDE SEQUENCE [LARGE SCALE GENOMIC DNA]</scope>
    <source>
        <strain evidence="6">WSP0</strain>
        <tissue evidence="6">Leaf</tissue>
    </source>
</reference>
<dbReference type="GO" id="GO:0046872">
    <property type="term" value="F:metal ion binding"/>
    <property type="evidence" value="ECO:0007669"/>
    <property type="project" value="UniProtKB-KW"/>
</dbReference>
<name>A0AAV6HVJ2_9ERIC</name>
<feature type="domain" description="Fe2OG dioxygenase" evidence="5">
    <location>
        <begin position="241"/>
        <end position="310"/>
    </location>
</feature>
<keyword evidence="2 3" id="KW-0408">Iron</keyword>
<evidence type="ECO:0000313" key="6">
    <source>
        <dbReference type="EMBL" id="KAG5516546.1"/>
    </source>
</evidence>
<evidence type="ECO:0000256" key="3">
    <source>
        <dbReference type="RuleBase" id="RU003682"/>
    </source>
</evidence>
<protein>
    <recommendedName>
        <fullName evidence="5">Fe2OG dioxygenase domain-containing protein</fullName>
    </recommendedName>
</protein>
<evidence type="ECO:0000313" key="7">
    <source>
        <dbReference type="Proteomes" id="UP000823749"/>
    </source>
</evidence>
<proteinExistence type="inferred from homology"/>
<evidence type="ECO:0000256" key="1">
    <source>
        <dbReference type="ARBA" id="ARBA00022723"/>
    </source>
</evidence>
<evidence type="ECO:0000259" key="5">
    <source>
        <dbReference type="PROSITE" id="PS51471"/>
    </source>
</evidence>
<dbReference type="InterPro" id="IPR050231">
    <property type="entry name" value="Iron_ascorbate_oxido_reductase"/>
</dbReference>
<dbReference type="Pfam" id="PF14226">
    <property type="entry name" value="DIOX_N"/>
    <property type="match status" value="1"/>
</dbReference>
<organism evidence="6 7">
    <name type="scientific">Rhododendron griersonianum</name>
    <dbReference type="NCBI Taxonomy" id="479676"/>
    <lineage>
        <taxon>Eukaryota</taxon>
        <taxon>Viridiplantae</taxon>
        <taxon>Streptophyta</taxon>
        <taxon>Embryophyta</taxon>
        <taxon>Tracheophyta</taxon>
        <taxon>Spermatophyta</taxon>
        <taxon>Magnoliopsida</taxon>
        <taxon>eudicotyledons</taxon>
        <taxon>Gunneridae</taxon>
        <taxon>Pentapetalae</taxon>
        <taxon>asterids</taxon>
        <taxon>Ericales</taxon>
        <taxon>Ericaceae</taxon>
        <taxon>Ericoideae</taxon>
        <taxon>Rhodoreae</taxon>
        <taxon>Rhododendron</taxon>
    </lineage>
</organism>
<accession>A0AAV6HVJ2</accession>
<comment type="caution">
    <text evidence="6">The sequence shown here is derived from an EMBL/GenBank/DDBJ whole genome shotgun (WGS) entry which is preliminary data.</text>
</comment>
<keyword evidence="7" id="KW-1185">Reference proteome</keyword>
<dbReference type="PANTHER" id="PTHR47990">
    <property type="entry name" value="2-OXOGLUTARATE (2OG) AND FE(II)-DEPENDENT OXYGENASE SUPERFAMILY PROTEIN-RELATED"/>
    <property type="match status" value="1"/>
</dbReference>
<evidence type="ECO:0000256" key="2">
    <source>
        <dbReference type="ARBA" id="ARBA00023004"/>
    </source>
</evidence>
<dbReference type="InterPro" id="IPR044861">
    <property type="entry name" value="IPNS-like_FE2OG_OXY"/>
</dbReference>
<dbReference type="InterPro" id="IPR026992">
    <property type="entry name" value="DIOX_N"/>
</dbReference>
<feature type="compositionally biased region" description="Polar residues" evidence="4">
    <location>
        <begin position="1"/>
        <end position="20"/>
    </location>
</feature>
<dbReference type="GO" id="GO:0016705">
    <property type="term" value="F:oxidoreductase activity, acting on paired donors, with incorporation or reduction of molecular oxygen"/>
    <property type="evidence" value="ECO:0007669"/>
    <property type="project" value="UniProtKB-ARBA"/>
</dbReference>
<keyword evidence="3" id="KW-0560">Oxidoreductase</keyword>
<dbReference type="Proteomes" id="UP000823749">
    <property type="component" value="Chromosome 13"/>
</dbReference>
<keyword evidence="1 3" id="KW-0479">Metal-binding</keyword>
<dbReference type="EMBL" id="JACTNZ010000013">
    <property type="protein sequence ID" value="KAG5516546.1"/>
    <property type="molecule type" value="Genomic_DNA"/>
</dbReference>
<dbReference type="Gene3D" id="2.60.120.330">
    <property type="entry name" value="B-lactam Antibiotic, Isopenicillin N Synthase, Chain"/>
    <property type="match status" value="1"/>
</dbReference>
<dbReference type="InterPro" id="IPR027443">
    <property type="entry name" value="IPNS-like_sf"/>
</dbReference>
<comment type="similarity">
    <text evidence="3">Belongs to the iron/ascorbate-dependent oxidoreductase family.</text>
</comment>
<dbReference type="AlphaFoldDB" id="A0AAV6HVJ2"/>
<dbReference type="InterPro" id="IPR005123">
    <property type="entry name" value="Oxoglu/Fe-dep_dioxygenase_dom"/>
</dbReference>
<feature type="region of interest" description="Disordered" evidence="4">
    <location>
        <begin position="1"/>
        <end position="22"/>
    </location>
</feature>